<accession>D2VK22</accession>
<protein>
    <submittedName>
        <fullName evidence="2">Predicted protein</fullName>
    </submittedName>
</protein>
<sequence>MTMESTIKKITEELNNIFKKIKSKYWTFDEEENEENRKRRRKQFLWMLIVGGGGLSAIVWYYIIRGRKVTTNPNKKSKSNYISDLVSRQVEKTKETVWMENLEPYLNDTTSYYQYLVKSKQASKDSIRFEPQWRISPSYTIETKPTNTKKKKSTASTTQSNGFVQYRTQSLTGREAGLPRIFSNEDDNTLTRFIPQPSSSNNWIFYLEKIRYIISLFFYRLPRAVAEWELWLGACSAAIYFVAMNQPFGFRQRSNQKDSTSKSNSIFMDGVMHRVVESSESNNNTSNSKVVKLIGEGNNVEVLEKSFDEVINGSSLGDK</sequence>
<dbReference type="InParanoid" id="D2VK22"/>
<gene>
    <name evidence="2" type="ORF">NAEGRDRAFT_50193</name>
</gene>
<dbReference type="RefSeq" id="XP_002675619.1">
    <property type="nucleotide sequence ID" value="XM_002675573.1"/>
</dbReference>
<keyword evidence="3" id="KW-1185">Reference proteome</keyword>
<proteinExistence type="predicted"/>
<keyword evidence="1" id="KW-0472">Membrane</keyword>
<dbReference type="AlphaFoldDB" id="D2VK22"/>
<dbReference type="KEGG" id="ngr:NAEGRDRAFT_50193"/>
<keyword evidence="1" id="KW-1133">Transmembrane helix</keyword>
<feature type="transmembrane region" description="Helical" evidence="1">
    <location>
        <begin position="44"/>
        <end position="63"/>
    </location>
</feature>
<keyword evidence="1" id="KW-0812">Transmembrane</keyword>
<evidence type="ECO:0000313" key="3">
    <source>
        <dbReference type="Proteomes" id="UP000006671"/>
    </source>
</evidence>
<dbReference type="OrthoDB" id="10495412at2759"/>
<dbReference type="GeneID" id="8852872"/>
<dbReference type="Proteomes" id="UP000006671">
    <property type="component" value="Unassembled WGS sequence"/>
</dbReference>
<evidence type="ECO:0000313" key="2">
    <source>
        <dbReference type="EMBL" id="EFC42875.1"/>
    </source>
</evidence>
<organism evidence="3">
    <name type="scientific">Naegleria gruberi</name>
    <name type="common">Amoeba</name>
    <dbReference type="NCBI Taxonomy" id="5762"/>
    <lineage>
        <taxon>Eukaryota</taxon>
        <taxon>Discoba</taxon>
        <taxon>Heterolobosea</taxon>
        <taxon>Tetramitia</taxon>
        <taxon>Eutetramitia</taxon>
        <taxon>Vahlkampfiidae</taxon>
        <taxon>Naegleria</taxon>
    </lineage>
</organism>
<dbReference type="EMBL" id="GG738877">
    <property type="protein sequence ID" value="EFC42875.1"/>
    <property type="molecule type" value="Genomic_DNA"/>
</dbReference>
<reference evidence="2 3" key="1">
    <citation type="journal article" date="2010" name="Cell">
        <title>The genome of Naegleria gruberi illuminates early eukaryotic versatility.</title>
        <authorList>
            <person name="Fritz-Laylin L.K."/>
            <person name="Prochnik S.E."/>
            <person name="Ginger M.L."/>
            <person name="Dacks J.B."/>
            <person name="Carpenter M.L."/>
            <person name="Field M.C."/>
            <person name="Kuo A."/>
            <person name="Paredez A."/>
            <person name="Chapman J."/>
            <person name="Pham J."/>
            <person name="Shu S."/>
            <person name="Neupane R."/>
            <person name="Cipriano M."/>
            <person name="Mancuso J."/>
            <person name="Tu H."/>
            <person name="Salamov A."/>
            <person name="Lindquist E."/>
            <person name="Shapiro H."/>
            <person name="Lucas S."/>
            <person name="Grigoriev I.V."/>
            <person name="Cande W.Z."/>
            <person name="Fulton C."/>
            <person name="Rokhsar D.S."/>
            <person name="Dawson S.C."/>
        </authorList>
    </citation>
    <scope>NUCLEOTIDE SEQUENCE [LARGE SCALE GENOMIC DNA]</scope>
    <source>
        <strain evidence="2 3">NEG-M</strain>
    </source>
</reference>
<name>D2VK22_NAEGR</name>
<dbReference type="VEuPathDB" id="AmoebaDB:NAEGRDRAFT_50193"/>
<evidence type="ECO:0000256" key="1">
    <source>
        <dbReference type="SAM" id="Phobius"/>
    </source>
</evidence>